<feature type="compositionally biased region" description="Basic residues" evidence="2">
    <location>
        <begin position="97"/>
        <end position="109"/>
    </location>
</feature>
<name>A0A9J7IXQ8_SPOLT</name>
<organism evidence="4 5">
    <name type="scientific">Spodoptera litura</name>
    <name type="common">Asian cotton leafworm</name>
    <dbReference type="NCBI Taxonomy" id="69820"/>
    <lineage>
        <taxon>Eukaryota</taxon>
        <taxon>Metazoa</taxon>
        <taxon>Ecdysozoa</taxon>
        <taxon>Arthropoda</taxon>
        <taxon>Hexapoda</taxon>
        <taxon>Insecta</taxon>
        <taxon>Pterygota</taxon>
        <taxon>Neoptera</taxon>
        <taxon>Endopterygota</taxon>
        <taxon>Lepidoptera</taxon>
        <taxon>Glossata</taxon>
        <taxon>Ditrysia</taxon>
        <taxon>Noctuoidea</taxon>
        <taxon>Noctuidae</taxon>
        <taxon>Amphipyrinae</taxon>
        <taxon>Spodoptera</taxon>
    </lineage>
</organism>
<proteinExistence type="predicted"/>
<feature type="region of interest" description="Disordered" evidence="2">
    <location>
        <begin position="85"/>
        <end position="141"/>
    </location>
</feature>
<evidence type="ECO:0000256" key="1">
    <source>
        <dbReference type="SAM" id="Coils"/>
    </source>
</evidence>
<dbReference type="Proteomes" id="UP000301870">
    <property type="component" value="Chromosome 27"/>
</dbReference>
<evidence type="ECO:0000256" key="3">
    <source>
        <dbReference type="SAM" id="Phobius"/>
    </source>
</evidence>
<feature type="transmembrane region" description="Helical" evidence="3">
    <location>
        <begin position="889"/>
        <end position="906"/>
    </location>
</feature>
<dbReference type="AlphaFoldDB" id="A0A9J7IXQ8"/>
<keyword evidence="3" id="KW-1133">Transmembrane helix</keyword>
<keyword evidence="3" id="KW-0812">Transmembrane</keyword>
<evidence type="ECO:0000313" key="5">
    <source>
        <dbReference type="RefSeq" id="XP_022829424.1"/>
    </source>
</evidence>
<keyword evidence="3" id="KW-0472">Membrane</keyword>
<feature type="coiled-coil region" evidence="1">
    <location>
        <begin position="428"/>
        <end position="476"/>
    </location>
</feature>
<accession>A0A9J7IXQ8</accession>
<feature type="coiled-coil region" evidence="1">
    <location>
        <begin position="627"/>
        <end position="745"/>
    </location>
</feature>
<dbReference type="GeneID" id="111358499"/>
<sequence length="907" mass="103565">MVGKCVKSKDSYKIYKSNIVYIKSLQKYKKYCTMLKSSQPSSAGVMDATPSTNSNQQASVNQNRQRPLGKQQLASLLQDVLTPAEDYVRPNNDNGAKKRPVRPVNKRAHSVSPAAARPRSPPKKPADRRCQSLSPCTLNKKKSQEQIPPVCASATDGLGQSYPIMDTEEKDLVMPQCVITKVMRILSTKKREFLKLRKCLVTQQNALLESYAQLKELELRVGVPHTDDSLGEVRIVSVSNWPAHDLLLLVRDDLEVPLHSEISGIFGPHVLQQITAQLNPIPEEMLAVSAEIMARRIELLNVLRGKHRNDRATYLTNLEWKTKNSEFDNETEKLHRLVAGTAENLKAKINYSLELAKIPWVDREIMTKKIERLHKENMILQHKIDEYAKKDPDDTKELGQMDNIPSHQALCEELSKERAAREALKEVVSAAESMLRVARARIATLERQLKDTRAELDAARKKHKDLEQLVNRLAHHTNTTYRHRETSYDARSKKLLEVSKTGEITIETLSRQRDALELRVKELREQAEQAEKSAAAKEAEQRARAESLQAKVAEQEKVKAATENRVIELDAKVKELEEQLQALRERSVRLVDMERRRCLEYVPLKENEPSDRETEIWKELQVTRVALSRVEEELRQSRADKDNFLNSLSRIAQGEGAESVQEKIATELLDREQKIAKLQHVIEDQRENEKLMEQSMTQYENQLAALRLEVKRLRNYDGYAKEVPYQELHTELMELHMQVETLSRERTALVTAAASRALMLERHERAADLFARMIRARRDLSALLDGRTDPPTLDETAHAEVSRSLSSVCASAADTWTALRAERARVLRLESAVLAQSLQLEREGRVRTQLERRRAILEREIMRSTIDGSADPSVLNPIKNPSLVFSQSFFTYFGLTVFMLNLLAFIV</sequence>
<evidence type="ECO:0000313" key="4">
    <source>
        <dbReference type="Proteomes" id="UP000301870"/>
    </source>
</evidence>
<feature type="region of interest" description="Disordered" evidence="2">
    <location>
        <begin position="39"/>
        <end position="66"/>
    </location>
</feature>
<keyword evidence="4" id="KW-1185">Reference proteome</keyword>
<protein>
    <submittedName>
        <fullName evidence="5">Myosin-3-like isoform X1</fullName>
    </submittedName>
</protein>
<keyword evidence="1" id="KW-0175">Coiled coil</keyword>
<dbReference type="KEGG" id="sliu:111358499"/>
<gene>
    <name evidence="5" type="primary">LOC111358499</name>
</gene>
<reference evidence="5" key="1">
    <citation type="submission" date="2025-08" db="UniProtKB">
        <authorList>
            <consortium name="RefSeq"/>
        </authorList>
    </citation>
    <scope>IDENTIFICATION</scope>
    <source>
        <strain evidence="5">Ishihara</strain>
        <tissue evidence="5">Whole body</tissue>
    </source>
</reference>
<feature type="compositionally biased region" description="Polar residues" evidence="2">
    <location>
        <begin position="49"/>
        <end position="65"/>
    </location>
</feature>
<feature type="coiled-coil region" evidence="1">
    <location>
        <begin position="506"/>
        <end position="593"/>
    </location>
</feature>
<feature type="coiled-coil region" evidence="1">
    <location>
        <begin position="840"/>
        <end position="867"/>
    </location>
</feature>
<evidence type="ECO:0000256" key="2">
    <source>
        <dbReference type="SAM" id="MobiDB-lite"/>
    </source>
</evidence>
<dbReference type="OrthoDB" id="7456848at2759"/>
<dbReference type="RefSeq" id="XP_022829424.1">
    <property type="nucleotide sequence ID" value="XM_022973656.1"/>
</dbReference>